<dbReference type="AlphaFoldDB" id="A0ABC9SNB1"/>
<sequence length="63" mass="7321">MEIHFSKKIGIRTLRIDPKVRELHCRDSHQPSECGNSTASFYKMIVPTYCKVLGLEIELTSRR</sequence>
<gene>
    <name evidence="1" type="ORF">LEP1GSC056_1887</name>
</gene>
<protein>
    <submittedName>
        <fullName evidence="1">Uncharacterized protein</fullName>
    </submittedName>
</protein>
<name>A0ABC9SNB1_LEPBO</name>
<evidence type="ECO:0000313" key="1">
    <source>
        <dbReference type="EMBL" id="EMN19117.1"/>
    </source>
</evidence>
<comment type="caution">
    <text evidence="1">The sequence shown here is derived from an EMBL/GenBank/DDBJ whole genome shotgun (WGS) entry which is preliminary data.</text>
</comment>
<dbReference type="EMBL" id="AHMS02000005">
    <property type="protein sequence ID" value="EMN19117.1"/>
    <property type="molecule type" value="Genomic_DNA"/>
</dbReference>
<reference evidence="1 2" key="1">
    <citation type="submission" date="2013-01" db="EMBL/GenBank/DDBJ databases">
        <authorList>
            <person name="Harkins D.M."/>
            <person name="Durkin A.S."/>
            <person name="Brinkac L.M."/>
            <person name="Haft D.H."/>
            <person name="Selengut J.D."/>
            <person name="Sanka R."/>
            <person name="DePew J."/>
            <person name="Purushe J."/>
            <person name="Hartskeerl R.A."/>
            <person name="Ahmed A."/>
            <person name="van der Linden H."/>
            <person name="Goris M.G.A."/>
            <person name="Vinetz J.M."/>
            <person name="Sutton G.G."/>
            <person name="Nierman W.C."/>
            <person name="Fouts D.E."/>
        </authorList>
    </citation>
    <scope>NUCLEOTIDE SEQUENCE [LARGE SCALE GENOMIC DNA]</scope>
    <source>
        <strain evidence="1 2">Brem 328</strain>
    </source>
</reference>
<dbReference type="Proteomes" id="UP000012166">
    <property type="component" value="Unassembled WGS sequence"/>
</dbReference>
<proteinExistence type="predicted"/>
<organism evidence="1 2">
    <name type="scientific">Leptospira borgpetersenii str. Brem 328</name>
    <dbReference type="NCBI Taxonomy" id="1049780"/>
    <lineage>
        <taxon>Bacteria</taxon>
        <taxon>Pseudomonadati</taxon>
        <taxon>Spirochaetota</taxon>
        <taxon>Spirochaetia</taxon>
        <taxon>Leptospirales</taxon>
        <taxon>Leptospiraceae</taxon>
        <taxon>Leptospira</taxon>
    </lineage>
</organism>
<accession>A0ABC9SNB1</accession>
<evidence type="ECO:0000313" key="2">
    <source>
        <dbReference type="Proteomes" id="UP000012166"/>
    </source>
</evidence>